<organism evidence="1">
    <name type="scientific">Brassica napus</name>
    <name type="common">Rape</name>
    <dbReference type="NCBI Taxonomy" id="3708"/>
    <lineage>
        <taxon>Eukaryota</taxon>
        <taxon>Viridiplantae</taxon>
        <taxon>Streptophyta</taxon>
        <taxon>Embryophyta</taxon>
        <taxon>Tracheophyta</taxon>
        <taxon>Spermatophyta</taxon>
        <taxon>Magnoliopsida</taxon>
        <taxon>eudicotyledons</taxon>
        <taxon>Gunneridae</taxon>
        <taxon>Pentapetalae</taxon>
        <taxon>rosids</taxon>
        <taxon>malvids</taxon>
        <taxon>Brassicales</taxon>
        <taxon>Brassicaceae</taxon>
        <taxon>Brassiceae</taxon>
        <taxon>Brassica</taxon>
    </lineage>
</organism>
<accession>A0A816K252</accession>
<name>A0A816K252_BRANA</name>
<dbReference type="EMBL" id="HG994366">
    <property type="protein sequence ID" value="CAF1908787.1"/>
    <property type="molecule type" value="Genomic_DNA"/>
</dbReference>
<gene>
    <name evidence="1" type="ORF">DARMORV10_C02P29190.1</name>
</gene>
<protein>
    <submittedName>
        <fullName evidence="1">(rape) hypothetical protein</fullName>
    </submittedName>
</protein>
<sequence length="114" mass="12300">MELARSFPFSLSVTAPLGFEDNPCDGAIGYKASLPSYCSSCFEESSVLSSAASILFSSPAQPQCDSPMSQPHFNVVWPVGEPNLPPALDRIVVVRLFVWSRASTWSTVSELPSD</sequence>
<dbReference type="Proteomes" id="UP001295469">
    <property type="component" value="Chromosome C02"/>
</dbReference>
<evidence type="ECO:0000313" key="1">
    <source>
        <dbReference type="EMBL" id="CAF1908787.1"/>
    </source>
</evidence>
<reference evidence="1" key="1">
    <citation type="submission" date="2021-01" db="EMBL/GenBank/DDBJ databases">
        <authorList>
            <consortium name="Genoscope - CEA"/>
            <person name="William W."/>
        </authorList>
    </citation>
    <scope>NUCLEOTIDE SEQUENCE</scope>
</reference>
<dbReference type="AlphaFoldDB" id="A0A816K252"/>
<proteinExistence type="predicted"/>